<comment type="caution">
    <text evidence="6">Lacks conserved residue(s) required for the propagation of feature annotation.</text>
</comment>
<dbReference type="EMBL" id="CACVAU010000029">
    <property type="protein sequence ID" value="CAA6808714.1"/>
    <property type="molecule type" value="Genomic_DNA"/>
</dbReference>
<dbReference type="AlphaFoldDB" id="A0A6S6SV88"/>
<evidence type="ECO:0000256" key="6">
    <source>
        <dbReference type="HAMAP-Rule" id="MF_01161"/>
    </source>
</evidence>
<comment type="similarity">
    <text evidence="6">Belongs to the tRNA(Ile)-lysidine synthase family.</text>
</comment>
<dbReference type="HAMAP" id="MF_01161">
    <property type="entry name" value="tRNA_Ile_lys_synt"/>
    <property type="match status" value="1"/>
</dbReference>
<keyword evidence="2 6" id="KW-0819">tRNA processing</keyword>
<evidence type="ECO:0000259" key="7">
    <source>
        <dbReference type="Pfam" id="PF01171"/>
    </source>
</evidence>
<dbReference type="SUPFAM" id="SSF52402">
    <property type="entry name" value="Adenine nucleotide alpha hydrolases-like"/>
    <property type="match status" value="1"/>
</dbReference>
<comment type="catalytic activity">
    <reaction evidence="5 6">
        <text>cytidine(34) in tRNA(Ile2) + L-lysine + ATP = lysidine(34) in tRNA(Ile2) + AMP + diphosphate + H(+)</text>
        <dbReference type="Rhea" id="RHEA:43744"/>
        <dbReference type="Rhea" id="RHEA-COMP:10625"/>
        <dbReference type="Rhea" id="RHEA-COMP:10670"/>
        <dbReference type="ChEBI" id="CHEBI:15378"/>
        <dbReference type="ChEBI" id="CHEBI:30616"/>
        <dbReference type="ChEBI" id="CHEBI:32551"/>
        <dbReference type="ChEBI" id="CHEBI:33019"/>
        <dbReference type="ChEBI" id="CHEBI:82748"/>
        <dbReference type="ChEBI" id="CHEBI:83665"/>
        <dbReference type="ChEBI" id="CHEBI:456215"/>
        <dbReference type="EC" id="6.3.4.19"/>
    </reaction>
</comment>
<dbReference type="CDD" id="cd01992">
    <property type="entry name" value="TilS_N"/>
    <property type="match status" value="1"/>
</dbReference>
<keyword evidence="4" id="KW-0067">ATP-binding</keyword>
<dbReference type="PANTHER" id="PTHR43033:SF1">
    <property type="entry name" value="TRNA(ILE)-LYSIDINE SYNTHASE-RELATED"/>
    <property type="match status" value="1"/>
</dbReference>
<gene>
    <name evidence="6" type="primary">tilS</name>
    <name evidence="8" type="ORF">HELGO_WM13613</name>
</gene>
<sequence length="330" mass="38823">MLTKENISLLQTSKNLLAFSAGVDSSALFFLLIEHKIQFDIALVNYALREQSAEEEAYALELAKAYGLKAYTTKAPHFENNFEKNARDFRYAFFDELMEKHAYDNLLTAHQLNDQLEWFLMRLTKGAGTVELLGLEGVSERKNYRLVRPLLRHSKDELLHYLEMHKHKYFLDESNHSDKYERNQFRAKFSNELIEAYAEGIKRSFDYLEEDKKVLSAGYEVLYHEKELYVFAYERKELIVRVVDKYLKKLGYLLSGQQRKELKKENSLVFGGLWAVEIGDKQIYIAPYRTVTMPKKFKEACRKFNIPIKVRAYLYENEIALIKLLSSFSH</sequence>
<dbReference type="InterPro" id="IPR011063">
    <property type="entry name" value="TilS/TtcA_N"/>
</dbReference>
<accession>A0A6S6SV88</accession>
<proteinExistence type="inferred from homology"/>
<evidence type="ECO:0000256" key="5">
    <source>
        <dbReference type="ARBA" id="ARBA00048539"/>
    </source>
</evidence>
<evidence type="ECO:0000256" key="2">
    <source>
        <dbReference type="ARBA" id="ARBA00022694"/>
    </source>
</evidence>
<evidence type="ECO:0000313" key="8">
    <source>
        <dbReference type="EMBL" id="CAA6808714.1"/>
    </source>
</evidence>
<dbReference type="InterPro" id="IPR012094">
    <property type="entry name" value="tRNA_Ile_lys_synt"/>
</dbReference>
<dbReference type="GO" id="GO:0005737">
    <property type="term" value="C:cytoplasm"/>
    <property type="evidence" value="ECO:0007669"/>
    <property type="project" value="UniProtKB-SubCell"/>
</dbReference>
<dbReference type="NCBIfam" id="TIGR02432">
    <property type="entry name" value="lysidine_TilS_N"/>
    <property type="match status" value="1"/>
</dbReference>
<protein>
    <recommendedName>
        <fullName evidence="6">tRNA(Ile)-lysidine synthase</fullName>
        <ecNumber evidence="6">6.3.4.19</ecNumber>
    </recommendedName>
    <alternativeName>
        <fullName evidence="6">tRNA(Ile)-2-lysyl-cytidine synthase</fullName>
    </alternativeName>
    <alternativeName>
        <fullName evidence="6">tRNA(Ile)-lysidine synthetase</fullName>
    </alternativeName>
</protein>
<dbReference type="Gene3D" id="3.40.50.620">
    <property type="entry name" value="HUPs"/>
    <property type="match status" value="1"/>
</dbReference>
<dbReference type="GO" id="GO:0032267">
    <property type="term" value="F:tRNA(Ile)-lysidine synthase activity"/>
    <property type="evidence" value="ECO:0007669"/>
    <property type="project" value="UniProtKB-EC"/>
</dbReference>
<dbReference type="InterPro" id="IPR012795">
    <property type="entry name" value="tRNA_Ile_lys_synt_N"/>
</dbReference>
<dbReference type="GO" id="GO:0006400">
    <property type="term" value="P:tRNA modification"/>
    <property type="evidence" value="ECO:0007669"/>
    <property type="project" value="UniProtKB-UniRule"/>
</dbReference>
<dbReference type="GO" id="GO:0005524">
    <property type="term" value="F:ATP binding"/>
    <property type="evidence" value="ECO:0007669"/>
    <property type="project" value="UniProtKB-KW"/>
</dbReference>
<dbReference type="Pfam" id="PF01171">
    <property type="entry name" value="ATP_bind_3"/>
    <property type="match status" value="1"/>
</dbReference>
<name>A0A6S6SV88_9BACT</name>
<comment type="function">
    <text evidence="6">Ligates lysine onto the cytidine present at position 34 of the AUA codon-specific tRNA(Ile) that contains the anticodon CAU, in an ATP-dependent manner. Cytidine is converted to lysidine, thus changing the amino acid specificity of the tRNA from methionine to isoleucine.</text>
</comment>
<dbReference type="EC" id="6.3.4.19" evidence="6"/>
<evidence type="ECO:0000256" key="1">
    <source>
        <dbReference type="ARBA" id="ARBA00022598"/>
    </source>
</evidence>
<keyword evidence="6" id="KW-0963">Cytoplasm</keyword>
<feature type="domain" description="tRNA(Ile)-lysidine/2-thiocytidine synthase N-terminal" evidence="7">
    <location>
        <begin position="15"/>
        <end position="187"/>
    </location>
</feature>
<evidence type="ECO:0000256" key="4">
    <source>
        <dbReference type="ARBA" id="ARBA00022840"/>
    </source>
</evidence>
<keyword evidence="1 6" id="KW-0436">Ligase</keyword>
<keyword evidence="3" id="KW-0547">Nucleotide-binding</keyword>
<dbReference type="InterPro" id="IPR014729">
    <property type="entry name" value="Rossmann-like_a/b/a_fold"/>
</dbReference>
<dbReference type="PANTHER" id="PTHR43033">
    <property type="entry name" value="TRNA(ILE)-LYSIDINE SYNTHASE-RELATED"/>
    <property type="match status" value="1"/>
</dbReference>
<evidence type="ECO:0000256" key="3">
    <source>
        <dbReference type="ARBA" id="ARBA00022741"/>
    </source>
</evidence>
<reference evidence="8" key="1">
    <citation type="submission" date="2020-01" db="EMBL/GenBank/DDBJ databases">
        <authorList>
            <person name="Meier V. D."/>
            <person name="Meier V D."/>
        </authorList>
    </citation>
    <scope>NUCLEOTIDE SEQUENCE</scope>
    <source>
        <strain evidence="8">HLG_WM_MAG_05</strain>
    </source>
</reference>
<organism evidence="8">
    <name type="scientific">uncultured Sulfurovum sp</name>
    <dbReference type="NCBI Taxonomy" id="269237"/>
    <lineage>
        <taxon>Bacteria</taxon>
        <taxon>Pseudomonadati</taxon>
        <taxon>Campylobacterota</taxon>
        <taxon>Epsilonproteobacteria</taxon>
        <taxon>Campylobacterales</taxon>
        <taxon>Sulfurovaceae</taxon>
        <taxon>Sulfurovum</taxon>
        <taxon>environmental samples</taxon>
    </lineage>
</organism>
<comment type="subcellular location">
    <subcellularLocation>
        <location evidence="6">Cytoplasm</location>
    </subcellularLocation>
</comment>